<dbReference type="NCBIfam" id="TIGR03504">
    <property type="entry name" value="FimV_Cterm"/>
    <property type="match status" value="1"/>
</dbReference>
<dbReference type="RefSeq" id="WP_198538167.1">
    <property type="nucleotide sequence ID" value="NZ_JBHRTS010000003.1"/>
</dbReference>
<dbReference type="InterPro" id="IPR057840">
    <property type="entry name" value="FimV_N"/>
</dbReference>
<feature type="compositionally biased region" description="Acidic residues" evidence="1">
    <location>
        <begin position="585"/>
        <end position="602"/>
    </location>
</feature>
<dbReference type="InterPro" id="IPR020012">
    <property type="entry name" value="LysM_FimV"/>
</dbReference>
<comment type="caution">
    <text evidence="3">The sequence shown here is derived from an EMBL/GenBank/DDBJ whole genome shotgun (WGS) entry which is preliminary data.</text>
</comment>
<dbReference type="InterPro" id="IPR038440">
    <property type="entry name" value="FimV_C_sf"/>
</dbReference>
<feature type="region of interest" description="Disordered" evidence="1">
    <location>
        <begin position="713"/>
        <end position="741"/>
    </location>
</feature>
<protein>
    <submittedName>
        <fullName evidence="3">FimV/HubP family polar landmark protein</fullName>
    </submittedName>
</protein>
<feature type="compositionally biased region" description="Basic and acidic residues" evidence="1">
    <location>
        <begin position="670"/>
        <end position="681"/>
    </location>
</feature>
<dbReference type="Proteomes" id="UP001595533">
    <property type="component" value="Unassembled WGS sequence"/>
</dbReference>
<evidence type="ECO:0000259" key="2">
    <source>
        <dbReference type="Pfam" id="PF25800"/>
    </source>
</evidence>
<feature type="region of interest" description="Disordered" evidence="1">
    <location>
        <begin position="424"/>
        <end position="467"/>
    </location>
</feature>
<organism evidence="3 4">
    <name type="scientific">Marinicella sediminis</name>
    <dbReference type="NCBI Taxonomy" id="1792834"/>
    <lineage>
        <taxon>Bacteria</taxon>
        <taxon>Pseudomonadati</taxon>
        <taxon>Pseudomonadota</taxon>
        <taxon>Gammaproteobacteria</taxon>
        <taxon>Lysobacterales</taxon>
        <taxon>Marinicellaceae</taxon>
        <taxon>Marinicella</taxon>
    </lineage>
</organism>
<sequence length="869" mass="94149">MSLTIVSQSTFSLGMGNIQVYSSLDEPLRANIELIVSPDEDLQNLTVTLASSADYQRVGLDRSFVPGNISVALDENNPTIVNVTSNGPVSEPIVSLLLDVNWNNGRILREFTVLLDPPAYEVSSADVQVNNVVVDQVGEAVVEDTNDEQPQLQERTAPAEQTVTTYTNEDVQADSAATELSRDSYDSEVFVNAGDTLWGIANRNKLGGLSTNQMMIAIFNNNSSAFIDNNINKLIKGSRLTMPTMAEAEAISYSEALAEVESHNQNWSGSAATDYSSFQTTTDDDLTDEYDSASLDYGVQLSGGDSDGSDNGQTNADAGDDDSTSLTAEEAFNQESQQADMQDRISELEDIVEQQQSVIEIQDGGLSNLENQLAEANEGDSVAMTDDGMEEGVAVDDNLVDDVWDTPVDDATTDGGLDLQLTDVDTTATDDDMSGISGTGSDTESEELDGAVQPAEESADKSPPKFTAVPAQTESMVDKTINWVMDNLQWVLIGLVGLILVIFVPRFLSNRGAGDEEETSFLDDIKQRNKEADELDDPTEMADTKLNAPLPDDADSATEDEAEEVDSDEDGDVLAELDKSIMFGDQEEQDDDISQLLDEAEQSDPVSTDDGGFDLDGFLDDDNDDEAEGDVEDDLTESGVEPEAEESLVADDLSDDDFNFDLDDLEDDGDSTKTLERDLSESQKAALGSEDSDETMDESDDDFDLNLEDEFAELDLDDDDSDDAETAVEVDDASESDADEIDFDEDFDFDLDDELDDMVADDAADEETPVEVAVDEAADDEEFDDILDLSDDDSDDFNIDEGDDTMDDELDLGLEGLLDEGDAIDTKLDLAKAYLDMGDNEGAKNLLEEVASEGNDSQVEAARKLLDDM</sequence>
<evidence type="ECO:0000256" key="1">
    <source>
        <dbReference type="SAM" id="MobiDB-lite"/>
    </source>
</evidence>
<proteinExistence type="predicted"/>
<gene>
    <name evidence="3" type="ORF">ACFODZ_06495</name>
</gene>
<feature type="region of interest" description="Disordered" evidence="1">
    <location>
        <begin position="532"/>
        <end position="701"/>
    </location>
</feature>
<feature type="domain" description="FimV N-terminal" evidence="2">
    <location>
        <begin position="13"/>
        <end position="118"/>
    </location>
</feature>
<dbReference type="InterPro" id="IPR020011">
    <property type="entry name" value="FimV_C"/>
</dbReference>
<feature type="compositionally biased region" description="Acidic residues" evidence="1">
    <location>
        <begin position="552"/>
        <end position="575"/>
    </location>
</feature>
<dbReference type="NCBIfam" id="TIGR03505">
    <property type="entry name" value="FimV_core"/>
    <property type="match status" value="1"/>
</dbReference>
<evidence type="ECO:0000313" key="3">
    <source>
        <dbReference type="EMBL" id="MFC3193883.1"/>
    </source>
</evidence>
<dbReference type="Gene3D" id="1.20.58.2200">
    <property type="match status" value="1"/>
</dbReference>
<dbReference type="EMBL" id="JBHRTS010000003">
    <property type="protein sequence ID" value="MFC3193883.1"/>
    <property type="molecule type" value="Genomic_DNA"/>
</dbReference>
<name>A0ABV7JCD6_9GAMM</name>
<feature type="region of interest" description="Disordered" evidence="1">
    <location>
        <begin position="296"/>
        <end position="324"/>
    </location>
</feature>
<dbReference type="Pfam" id="PF25800">
    <property type="entry name" value="FimV_N"/>
    <property type="match status" value="1"/>
</dbReference>
<evidence type="ECO:0000313" key="4">
    <source>
        <dbReference type="Proteomes" id="UP001595533"/>
    </source>
</evidence>
<reference evidence="4" key="1">
    <citation type="journal article" date="2019" name="Int. J. Syst. Evol. Microbiol.">
        <title>The Global Catalogue of Microorganisms (GCM) 10K type strain sequencing project: providing services to taxonomists for standard genome sequencing and annotation.</title>
        <authorList>
            <consortium name="The Broad Institute Genomics Platform"/>
            <consortium name="The Broad Institute Genome Sequencing Center for Infectious Disease"/>
            <person name="Wu L."/>
            <person name="Ma J."/>
        </authorList>
    </citation>
    <scope>NUCLEOTIDE SEQUENCE [LARGE SCALE GENOMIC DNA]</scope>
    <source>
        <strain evidence="4">KCTC 42953</strain>
    </source>
</reference>
<accession>A0ABV7JCD6</accession>
<feature type="compositionally biased region" description="Acidic residues" evidence="1">
    <location>
        <begin position="690"/>
        <end position="701"/>
    </location>
</feature>
<feature type="compositionally biased region" description="Acidic residues" evidence="1">
    <location>
        <begin position="611"/>
        <end position="669"/>
    </location>
</feature>
<keyword evidence="4" id="KW-1185">Reference proteome</keyword>